<dbReference type="KEGG" id="pth:PTH_0840"/>
<evidence type="ECO:0000313" key="2">
    <source>
        <dbReference type="EMBL" id="BAF59021.1"/>
    </source>
</evidence>
<dbReference type="InterPro" id="IPR051815">
    <property type="entry name" value="Molybdate_resp_trans_reg"/>
</dbReference>
<dbReference type="GO" id="GO:0003700">
    <property type="term" value="F:DNA-binding transcription factor activity"/>
    <property type="evidence" value="ECO:0007669"/>
    <property type="project" value="InterPro"/>
</dbReference>
<dbReference type="AlphaFoldDB" id="A5D417"/>
<organism evidence="2 3">
    <name type="scientific">Pelotomaculum thermopropionicum (strain DSM 13744 / JCM 10971 / SI)</name>
    <dbReference type="NCBI Taxonomy" id="370438"/>
    <lineage>
        <taxon>Bacteria</taxon>
        <taxon>Bacillati</taxon>
        <taxon>Bacillota</taxon>
        <taxon>Clostridia</taxon>
        <taxon>Eubacteriales</taxon>
        <taxon>Desulfotomaculaceae</taxon>
        <taxon>Pelotomaculum</taxon>
    </lineage>
</organism>
<feature type="domain" description="HTH lysR-type" evidence="1">
    <location>
        <begin position="23"/>
        <end position="79"/>
    </location>
</feature>
<keyword evidence="3" id="KW-1185">Reference proteome</keyword>
<evidence type="ECO:0000259" key="1">
    <source>
        <dbReference type="Pfam" id="PF00126"/>
    </source>
</evidence>
<dbReference type="PANTHER" id="PTHR30432">
    <property type="entry name" value="TRANSCRIPTIONAL REGULATOR MODE"/>
    <property type="match status" value="1"/>
</dbReference>
<dbReference type="InterPro" id="IPR000847">
    <property type="entry name" value="LysR_HTH_N"/>
</dbReference>
<evidence type="ECO:0000313" key="3">
    <source>
        <dbReference type="Proteomes" id="UP000006556"/>
    </source>
</evidence>
<reference evidence="3" key="1">
    <citation type="journal article" date="2008" name="Genome Res.">
        <title>The genome of Pelotomaculum thermopropionicum reveals niche-associated evolution in anaerobic microbiota.</title>
        <authorList>
            <person name="Kosaka T."/>
            <person name="Kato S."/>
            <person name="Shimoyama T."/>
            <person name="Ishii S."/>
            <person name="Abe T."/>
            <person name="Watanabe K."/>
        </authorList>
    </citation>
    <scope>NUCLEOTIDE SEQUENCE [LARGE SCALE GENOMIC DNA]</scope>
    <source>
        <strain evidence="3">DSM 13744 / JCM 10971 / SI</strain>
    </source>
</reference>
<dbReference type="Proteomes" id="UP000006556">
    <property type="component" value="Chromosome"/>
</dbReference>
<dbReference type="InterPro" id="IPR036388">
    <property type="entry name" value="WH-like_DNA-bd_sf"/>
</dbReference>
<name>A5D417_PELTS</name>
<dbReference type="PANTHER" id="PTHR30432:SF1">
    <property type="entry name" value="DNA-BINDING TRANSCRIPTIONAL DUAL REGULATOR MODE"/>
    <property type="match status" value="1"/>
</dbReference>
<sequence>MRLVCKIWLDNNGKAFGDGPYDLLLRVERTGSLSKAAAEIGMSYNKAWRLIRAMEDRLGFPLLESKAGGASGGGSELTAQACQLMRQYKAFKDEAESVLEELYAKHFGCK</sequence>
<dbReference type="STRING" id="370438.PTH_0840"/>
<dbReference type="HOGENOM" id="CLU_125440_3_0_9"/>
<dbReference type="SUPFAM" id="SSF46785">
    <property type="entry name" value="Winged helix' DNA-binding domain"/>
    <property type="match status" value="1"/>
</dbReference>
<dbReference type="Pfam" id="PF00126">
    <property type="entry name" value="HTH_1"/>
    <property type="match status" value="1"/>
</dbReference>
<accession>A5D417</accession>
<dbReference type="InterPro" id="IPR036390">
    <property type="entry name" value="WH_DNA-bd_sf"/>
</dbReference>
<dbReference type="Gene3D" id="1.10.10.10">
    <property type="entry name" value="Winged helix-like DNA-binding domain superfamily/Winged helix DNA-binding domain"/>
    <property type="match status" value="1"/>
</dbReference>
<protein>
    <submittedName>
        <fullName evidence="2">N-terminal domain of molybdenum-binding protein</fullName>
    </submittedName>
</protein>
<proteinExistence type="predicted"/>
<dbReference type="eggNOG" id="COG2005">
    <property type="taxonomic scope" value="Bacteria"/>
</dbReference>
<dbReference type="EMBL" id="AP009389">
    <property type="protein sequence ID" value="BAF59021.1"/>
    <property type="molecule type" value="Genomic_DNA"/>
</dbReference>
<gene>
    <name evidence="2" type="primary">ModE</name>
    <name evidence="2" type="ordered locus">PTH_0840</name>
</gene>